<organism evidence="1 2">
    <name type="scientific">Cystobacter ferrugineus</name>
    <dbReference type="NCBI Taxonomy" id="83449"/>
    <lineage>
        <taxon>Bacteria</taxon>
        <taxon>Pseudomonadati</taxon>
        <taxon>Myxococcota</taxon>
        <taxon>Myxococcia</taxon>
        <taxon>Myxococcales</taxon>
        <taxon>Cystobacterineae</taxon>
        <taxon>Archangiaceae</taxon>
        <taxon>Cystobacter</taxon>
    </lineage>
</organism>
<protein>
    <submittedName>
        <fullName evidence="1">Uncharacterized protein</fullName>
    </submittedName>
</protein>
<dbReference type="OrthoDB" id="5513620at2"/>
<comment type="caution">
    <text evidence="1">The sequence shown here is derived from an EMBL/GenBank/DDBJ whole genome shotgun (WGS) entry which is preliminary data.</text>
</comment>
<dbReference type="RefSeq" id="WP_071897488.1">
    <property type="nucleotide sequence ID" value="NZ_MPIN01000002.1"/>
</dbReference>
<proteinExistence type="predicted"/>
<dbReference type="AlphaFoldDB" id="A0A1L9BFK1"/>
<gene>
    <name evidence="1" type="ORF">BON30_09100</name>
</gene>
<dbReference type="STRING" id="83449.BON30_09100"/>
<keyword evidence="2" id="KW-1185">Reference proteome</keyword>
<dbReference type="Proteomes" id="UP000182229">
    <property type="component" value="Unassembled WGS sequence"/>
</dbReference>
<name>A0A1L9BFK1_9BACT</name>
<reference evidence="2" key="1">
    <citation type="submission" date="2016-11" db="EMBL/GenBank/DDBJ databases">
        <authorList>
            <person name="Shukria A."/>
            <person name="Stevens D.C."/>
        </authorList>
    </citation>
    <scope>NUCLEOTIDE SEQUENCE [LARGE SCALE GENOMIC DNA]</scope>
    <source>
        <strain evidence="2">Cbfe23</strain>
    </source>
</reference>
<accession>A0A1L9BFK1</accession>
<evidence type="ECO:0000313" key="1">
    <source>
        <dbReference type="EMBL" id="OJH41052.1"/>
    </source>
</evidence>
<sequence length="161" mass="17268">MPLTLSLVAAGLTLAAAPVRLDRVDLLSEDEGTFLNYDLPLFSAYAPITGGRFLEQVKVVLSLPVSGLYAGASIASQSLSYEGPLWRSQDGRGLFWVGSLHTRLLMPYGAHAGVAWRFGLMRLGVGASLSTEATWTRPEWSQWRVLPVLAVGIGPNVAPGM</sequence>
<dbReference type="EMBL" id="MPIN01000002">
    <property type="protein sequence ID" value="OJH41052.1"/>
    <property type="molecule type" value="Genomic_DNA"/>
</dbReference>
<evidence type="ECO:0000313" key="2">
    <source>
        <dbReference type="Proteomes" id="UP000182229"/>
    </source>
</evidence>
<reference evidence="1 2" key="2">
    <citation type="submission" date="2016-12" db="EMBL/GenBank/DDBJ databases">
        <title>Draft Genome Sequence of Cystobacter ferrugineus Strain Cbfe23.</title>
        <authorList>
            <person name="Akbar S."/>
            <person name="Dowd S.E."/>
            <person name="Stevens D.C."/>
        </authorList>
    </citation>
    <scope>NUCLEOTIDE SEQUENCE [LARGE SCALE GENOMIC DNA]</scope>
    <source>
        <strain evidence="1 2">Cbfe23</strain>
    </source>
</reference>